<comment type="caution">
    <text evidence="13">The sequence shown here is derived from an EMBL/GenBank/DDBJ whole genome shotgun (WGS) entry which is preliminary data.</text>
</comment>
<evidence type="ECO:0000313" key="13">
    <source>
        <dbReference type="EMBL" id="RDW77243.1"/>
    </source>
</evidence>
<dbReference type="EC" id="3.2.1.101" evidence="4"/>
<feature type="compositionally biased region" description="Basic and acidic residues" evidence="10">
    <location>
        <begin position="593"/>
        <end position="633"/>
    </location>
</feature>
<evidence type="ECO:0000313" key="14">
    <source>
        <dbReference type="Proteomes" id="UP000256645"/>
    </source>
</evidence>
<feature type="region of interest" description="Disordered" evidence="10">
    <location>
        <begin position="465"/>
        <end position="492"/>
    </location>
</feature>
<dbReference type="GO" id="GO:0008496">
    <property type="term" value="F:mannan endo-1,6-alpha-mannosidase activity"/>
    <property type="evidence" value="ECO:0007669"/>
    <property type="project" value="UniProtKB-EC"/>
</dbReference>
<keyword evidence="11" id="KW-0812">Transmembrane</keyword>
<evidence type="ECO:0000256" key="11">
    <source>
        <dbReference type="SAM" id="Phobius"/>
    </source>
</evidence>
<keyword evidence="11" id="KW-1133">Transmembrane helix</keyword>
<dbReference type="SUPFAM" id="SSF48208">
    <property type="entry name" value="Six-hairpin glycosidases"/>
    <property type="match status" value="1"/>
</dbReference>
<organism evidence="13 14">
    <name type="scientific">Coleophoma cylindrospora</name>
    <dbReference type="NCBI Taxonomy" id="1849047"/>
    <lineage>
        <taxon>Eukaryota</taxon>
        <taxon>Fungi</taxon>
        <taxon>Dikarya</taxon>
        <taxon>Ascomycota</taxon>
        <taxon>Pezizomycotina</taxon>
        <taxon>Leotiomycetes</taxon>
        <taxon>Helotiales</taxon>
        <taxon>Dermateaceae</taxon>
        <taxon>Coleophoma</taxon>
    </lineage>
</organism>
<dbReference type="GO" id="GO:0016052">
    <property type="term" value="P:carbohydrate catabolic process"/>
    <property type="evidence" value="ECO:0007669"/>
    <property type="project" value="InterPro"/>
</dbReference>
<feature type="transmembrane region" description="Helical" evidence="11">
    <location>
        <begin position="434"/>
        <end position="455"/>
    </location>
</feature>
<evidence type="ECO:0000256" key="3">
    <source>
        <dbReference type="ARBA" id="ARBA00009699"/>
    </source>
</evidence>
<evidence type="ECO:0000256" key="10">
    <source>
        <dbReference type="SAM" id="MobiDB-lite"/>
    </source>
</evidence>
<dbReference type="InterPro" id="IPR014480">
    <property type="entry name" value="Mannan-1_6-alpha_mannosidase"/>
</dbReference>
<dbReference type="AlphaFoldDB" id="A0A3D8RT63"/>
<feature type="chain" id="PRO_5017659546" description="mannan endo-1,6-alpha-mannosidase" evidence="12">
    <location>
        <begin position="22"/>
        <end position="688"/>
    </location>
</feature>
<dbReference type="PANTHER" id="PTHR12145">
    <property type="entry name" value="MANNAN ENDO-1,6-ALPHA-MANNOSIDASE DCW1"/>
    <property type="match status" value="1"/>
</dbReference>
<keyword evidence="6" id="KW-0378">Hydrolase</keyword>
<dbReference type="PANTHER" id="PTHR12145:SF36">
    <property type="entry name" value="MANNAN ENDO-1,6-ALPHA-MANNOSIDASE DCW1"/>
    <property type="match status" value="1"/>
</dbReference>
<evidence type="ECO:0000256" key="7">
    <source>
        <dbReference type="ARBA" id="ARBA00023136"/>
    </source>
</evidence>
<evidence type="ECO:0000256" key="8">
    <source>
        <dbReference type="ARBA" id="ARBA00023180"/>
    </source>
</evidence>
<gene>
    <name evidence="13" type="ORF">BP6252_05296</name>
</gene>
<comment type="similarity">
    <text evidence="3">Belongs to the glycosyl hydrolase 76 family.</text>
</comment>
<proteinExistence type="inferred from homology"/>
<accession>A0A3D8RT63</accession>
<evidence type="ECO:0000256" key="5">
    <source>
        <dbReference type="ARBA" id="ARBA00022729"/>
    </source>
</evidence>
<dbReference type="GO" id="GO:0012505">
    <property type="term" value="C:endomembrane system"/>
    <property type="evidence" value="ECO:0007669"/>
    <property type="project" value="UniProtKB-SubCell"/>
</dbReference>
<protein>
    <recommendedName>
        <fullName evidence="4">mannan endo-1,6-alpha-mannosidase</fullName>
        <ecNumber evidence="4">3.2.1.101</ecNumber>
    </recommendedName>
</protein>
<dbReference type="STRING" id="1849047.A0A3D8RT63"/>
<dbReference type="Proteomes" id="UP000256645">
    <property type="component" value="Unassembled WGS sequence"/>
</dbReference>
<evidence type="ECO:0000256" key="6">
    <source>
        <dbReference type="ARBA" id="ARBA00022801"/>
    </source>
</evidence>
<dbReference type="OrthoDB" id="4187847at2759"/>
<evidence type="ECO:0000256" key="2">
    <source>
        <dbReference type="ARBA" id="ARBA00004308"/>
    </source>
</evidence>
<comment type="catalytic activity">
    <reaction evidence="1">
        <text>Random hydrolysis of (1-&gt;6)-alpha-D-mannosidic linkages in unbranched (1-&gt;6)-mannans.</text>
        <dbReference type="EC" id="3.2.1.101"/>
    </reaction>
</comment>
<keyword evidence="7 11" id="KW-0472">Membrane</keyword>
<dbReference type="InterPro" id="IPR005198">
    <property type="entry name" value="Glyco_hydro_76"/>
</dbReference>
<dbReference type="Gene3D" id="1.50.10.20">
    <property type="match status" value="1"/>
</dbReference>
<dbReference type="Pfam" id="PF03663">
    <property type="entry name" value="Glyco_hydro_76"/>
    <property type="match status" value="1"/>
</dbReference>
<keyword evidence="5 12" id="KW-0732">Signal</keyword>
<feature type="region of interest" description="Disordered" evidence="10">
    <location>
        <begin position="576"/>
        <end position="688"/>
    </location>
</feature>
<feature type="compositionally biased region" description="Basic and acidic residues" evidence="10">
    <location>
        <begin position="642"/>
        <end position="670"/>
    </location>
</feature>
<name>A0A3D8RT63_9HELO</name>
<evidence type="ECO:0000256" key="4">
    <source>
        <dbReference type="ARBA" id="ARBA00012350"/>
    </source>
</evidence>
<dbReference type="GO" id="GO:0009272">
    <property type="term" value="P:fungal-type cell wall biogenesis"/>
    <property type="evidence" value="ECO:0007669"/>
    <property type="project" value="TreeGrafter"/>
</dbReference>
<keyword evidence="9" id="KW-0326">Glycosidase</keyword>
<sequence length="688" mass="75574">MASRLLSCAWIWLLLVRLTVGIQLDLGSTDSIKKAASDVAWGLISYYKGNESGQIPGLLPGPYYWWEAGAMMGSMVDYWHYTGDATYNSLVSQALQFQVGADSDYMPANESASLGNDDQAFWGMAAMSAAETNFPNPPAGHPSWLALAQAVFNEQSGRWDTSTCGGGIRWQIYMITGYNLKNTIANGCLFNIASRLARYTGDDKYAQWAVKIWDWLEAVHLIDNAYNVYDNAEASNLNCTEVDHHQWSYNAGTLLLGAATMYNYTNGSDVWHNRTLGLLTRAAEVFLPNGVMQELCEESNGCNVDQHSFKAYLSRWMAATTQMAPFTYNTIIGLLRSSAAAAAAQCTGTVPGISVPAGQVCGLKWYLNGTWDGSNGVGQQMAAMEVILGTLINQVAAPLTNSTGGTSIGNPTAGRNTTASPDFLNFASSRSSKIGGWFLTAFILISTVWTIWFLVTTSWEHEGINGPTVNGKYKRERRNRPISASEKGKGRESFIPKRDSALIVLPDIDEEKPVALESIHEMSRPTSTQRQAISSIDDDLIQQGSPREIVESGLYASIPHEDDFVDDGTQDEASIREDFPHEDAPRQASIDGNRSHHEVEVDKLLQEDSQDKVDDATQDEAAVREDFPHEDAPRQASIDGNRSYHEVEGDKLLQEDSQDKVDDVPYHDIPLEEAPPKSMVGKDLSNEA</sequence>
<comment type="subcellular location">
    <subcellularLocation>
        <location evidence="2">Endomembrane system</location>
    </subcellularLocation>
</comment>
<keyword evidence="14" id="KW-1185">Reference proteome</keyword>
<feature type="signal peptide" evidence="12">
    <location>
        <begin position="1"/>
        <end position="21"/>
    </location>
</feature>
<dbReference type="InterPro" id="IPR008928">
    <property type="entry name" value="6-hairpin_glycosidase_sf"/>
</dbReference>
<dbReference type="EMBL" id="PDLM01000005">
    <property type="protein sequence ID" value="RDW77243.1"/>
    <property type="molecule type" value="Genomic_DNA"/>
</dbReference>
<keyword evidence="8" id="KW-0325">Glycoprotein</keyword>
<feature type="compositionally biased region" description="Basic and acidic residues" evidence="10">
    <location>
        <begin position="576"/>
        <end position="585"/>
    </location>
</feature>
<dbReference type="FunFam" id="1.50.10.20:FF:000006">
    <property type="entry name" value="Mannan endo-1,6-alpha-mannosidase"/>
    <property type="match status" value="1"/>
</dbReference>
<reference evidence="13 14" key="1">
    <citation type="journal article" date="2018" name="IMA Fungus">
        <title>IMA Genome-F 9: Draft genome sequence of Annulohypoxylon stygium, Aspergillus mulundensis, Berkeleyomyces basicola (syn. Thielaviopsis basicola), Ceratocystis smalleyi, two Cercospora beticola strains, Coleophoma cylindrospora, Fusarium fracticaudum, Phialophora cf. hyalina, and Morchella septimelata.</title>
        <authorList>
            <person name="Wingfield B.D."/>
            <person name="Bills G.F."/>
            <person name="Dong Y."/>
            <person name="Huang W."/>
            <person name="Nel W.J."/>
            <person name="Swalarsk-Parry B.S."/>
            <person name="Vaghefi N."/>
            <person name="Wilken P.M."/>
            <person name="An Z."/>
            <person name="de Beer Z.W."/>
            <person name="De Vos L."/>
            <person name="Chen L."/>
            <person name="Duong T.A."/>
            <person name="Gao Y."/>
            <person name="Hammerbacher A."/>
            <person name="Kikkert J.R."/>
            <person name="Li Y."/>
            <person name="Li H."/>
            <person name="Li K."/>
            <person name="Li Q."/>
            <person name="Liu X."/>
            <person name="Ma X."/>
            <person name="Naidoo K."/>
            <person name="Pethybridge S.J."/>
            <person name="Sun J."/>
            <person name="Steenkamp E.T."/>
            <person name="van der Nest M.A."/>
            <person name="van Wyk S."/>
            <person name="Wingfield M.J."/>
            <person name="Xiong C."/>
            <person name="Yue Q."/>
            <person name="Zhang X."/>
        </authorList>
    </citation>
    <scope>NUCLEOTIDE SEQUENCE [LARGE SCALE GENOMIC DNA]</scope>
    <source>
        <strain evidence="13 14">BP6252</strain>
    </source>
</reference>
<evidence type="ECO:0000256" key="12">
    <source>
        <dbReference type="SAM" id="SignalP"/>
    </source>
</evidence>
<evidence type="ECO:0000256" key="1">
    <source>
        <dbReference type="ARBA" id="ARBA00001452"/>
    </source>
</evidence>
<evidence type="ECO:0000256" key="9">
    <source>
        <dbReference type="ARBA" id="ARBA00023295"/>
    </source>
</evidence>